<sequence length="96" mass="11214">MGRILEELYCGDLQPAENRNWDNPEYEEKCEASLEEVHAFCERLDQESREAFDAMMENYLELCHIEKTQAFSDGFRIGARIMWEVFGRDVSGQSAQ</sequence>
<dbReference type="AlphaFoldDB" id="A0A9D2L7M2"/>
<dbReference type="InterPro" id="IPR049215">
    <property type="entry name" value="DUF6809"/>
</dbReference>
<reference evidence="1" key="2">
    <citation type="submission" date="2021-04" db="EMBL/GenBank/DDBJ databases">
        <authorList>
            <person name="Gilroy R."/>
        </authorList>
    </citation>
    <scope>NUCLEOTIDE SEQUENCE</scope>
    <source>
        <strain evidence="1">CHK188-4685</strain>
    </source>
</reference>
<dbReference type="EMBL" id="DWYS01000080">
    <property type="protein sequence ID" value="HJB07517.1"/>
    <property type="molecule type" value="Genomic_DNA"/>
</dbReference>
<proteinExistence type="predicted"/>
<comment type="caution">
    <text evidence="1">The sequence shown here is derived from an EMBL/GenBank/DDBJ whole genome shotgun (WGS) entry which is preliminary data.</text>
</comment>
<protein>
    <submittedName>
        <fullName evidence="1">Uncharacterized protein</fullName>
    </submittedName>
</protein>
<organism evidence="1 2">
    <name type="scientific">Candidatus Enterocloster faecavium</name>
    <dbReference type="NCBI Taxonomy" id="2838560"/>
    <lineage>
        <taxon>Bacteria</taxon>
        <taxon>Bacillati</taxon>
        <taxon>Bacillota</taxon>
        <taxon>Clostridia</taxon>
        <taxon>Lachnospirales</taxon>
        <taxon>Lachnospiraceae</taxon>
        <taxon>Enterocloster</taxon>
    </lineage>
</organism>
<dbReference type="Proteomes" id="UP000886804">
    <property type="component" value="Unassembled WGS sequence"/>
</dbReference>
<evidence type="ECO:0000313" key="1">
    <source>
        <dbReference type="EMBL" id="HJB07517.1"/>
    </source>
</evidence>
<evidence type="ECO:0000313" key="2">
    <source>
        <dbReference type="Proteomes" id="UP000886804"/>
    </source>
</evidence>
<reference evidence="1" key="1">
    <citation type="journal article" date="2021" name="PeerJ">
        <title>Extensive microbial diversity within the chicken gut microbiome revealed by metagenomics and culture.</title>
        <authorList>
            <person name="Gilroy R."/>
            <person name="Ravi A."/>
            <person name="Getino M."/>
            <person name="Pursley I."/>
            <person name="Horton D.L."/>
            <person name="Alikhan N.F."/>
            <person name="Baker D."/>
            <person name="Gharbi K."/>
            <person name="Hall N."/>
            <person name="Watson M."/>
            <person name="Adriaenssens E.M."/>
            <person name="Foster-Nyarko E."/>
            <person name="Jarju S."/>
            <person name="Secka A."/>
            <person name="Antonio M."/>
            <person name="Oren A."/>
            <person name="Chaudhuri R.R."/>
            <person name="La Ragione R."/>
            <person name="Hildebrand F."/>
            <person name="Pallen M.J."/>
        </authorList>
    </citation>
    <scope>NUCLEOTIDE SEQUENCE</scope>
    <source>
        <strain evidence="1">CHK188-4685</strain>
    </source>
</reference>
<gene>
    <name evidence="1" type="ORF">H9716_06565</name>
</gene>
<dbReference type="Pfam" id="PF20648">
    <property type="entry name" value="DUF6809"/>
    <property type="match status" value="1"/>
</dbReference>
<name>A0A9D2L7M2_9FIRM</name>
<accession>A0A9D2L7M2</accession>